<dbReference type="AlphaFoldDB" id="A0A644UNZ3"/>
<reference evidence="2" key="1">
    <citation type="submission" date="2019-08" db="EMBL/GenBank/DDBJ databases">
        <authorList>
            <person name="Kucharzyk K."/>
            <person name="Murdoch R.W."/>
            <person name="Higgins S."/>
            <person name="Loffler F."/>
        </authorList>
    </citation>
    <scope>NUCLEOTIDE SEQUENCE</scope>
</reference>
<dbReference type="Gene3D" id="3.30.1150.10">
    <property type="match status" value="1"/>
</dbReference>
<dbReference type="GO" id="GO:0055085">
    <property type="term" value="P:transmembrane transport"/>
    <property type="evidence" value="ECO:0007669"/>
    <property type="project" value="InterPro"/>
</dbReference>
<proteinExistence type="predicted"/>
<evidence type="ECO:0000259" key="1">
    <source>
        <dbReference type="PROSITE" id="PS52015"/>
    </source>
</evidence>
<name>A0A644UNZ3_9ZZZZ</name>
<accession>A0A644UNZ3</accession>
<protein>
    <recommendedName>
        <fullName evidence="1">TonB C-terminal domain-containing protein</fullName>
    </recommendedName>
</protein>
<dbReference type="EMBL" id="VSSQ01000137">
    <property type="protein sequence ID" value="MPL80403.1"/>
    <property type="molecule type" value="Genomic_DNA"/>
</dbReference>
<gene>
    <name evidence="2" type="ORF">SDC9_26302</name>
</gene>
<feature type="domain" description="TonB C-terminal" evidence="1">
    <location>
        <begin position="66"/>
        <end position="160"/>
    </location>
</feature>
<dbReference type="PROSITE" id="PS52015">
    <property type="entry name" value="TONB_CTD"/>
    <property type="match status" value="1"/>
</dbReference>
<dbReference type="Pfam" id="PF13103">
    <property type="entry name" value="TonB_2"/>
    <property type="match status" value="1"/>
</dbReference>
<dbReference type="SUPFAM" id="SSF74653">
    <property type="entry name" value="TolA/TonB C-terminal domain"/>
    <property type="match status" value="1"/>
</dbReference>
<organism evidence="2">
    <name type="scientific">bioreactor metagenome</name>
    <dbReference type="NCBI Taxonomy" id="1076179"/>
    <lineage>
        <taxon>unclassified sequences</taxon>
        <taxon>metagenomes</taxon>
        <taxon>ecological metagenomes</taxon>
    </lineage>
</organism>
<comment type="caution">
    <text evidence="2">The sequence shown here is derived from an EMBL/GenBank/DDBJ whole genome shotgun (WGS) entry which is preliminary data.</text>
</comment>
<sequence length="160" mass="17858">MCSLANNHFITLVYGKIQMHAHNNKLLFLISLTILLICSCTIDSTSPSEPAKKEVHSIAATRKMSPTESYIHNFMETVRQYWAFSSPLDESMACTIDVDVSPDGEIVAYKLIKSSGNKYFDNSAQNAIVRTQRSGVRLPPPEPLPKGLTIIFNLPKSSRR</sequence>
<dbReference type="InterPro" id="IPR037682">
    <property type="entry name" value="TonB_C"/>
</dbReference>
<evidence type="ECO:0000313" key="2">
    <source>
        <dbReference type="EMBL" id="MPL80403.1"/>
    </source>
</evidence>